<organism evidence="2 3">
    <name type="scientific">Platanthera guangdongensis</name>
    <dbReference type="NCBI Taxonomy" id="2320717"/>
    <lineage>
        <taxon>Eukaryota</taxon>
        <taxon>Viridiplantae</taxon>
        <taxon>Streptophyta</taxon>
        <taxon>Embryophyta</taxon>
        <taxon>Tracheophyta</taxon>
        <taxon>Spermatophyta</taxon>
        <taxon>Magnoliopsida</taxon>
        <taxon>Liliopsida</taxon>
        <taxon>Asparagales</taxon>
        <taxon>Orchidaceae</taxon>
        <taxon>Orchidoideae</taxon>
        <taxon>Orchideae</taxon>
        <taxon>Orchidinae</taxon>
        <taxon>Platanthera</taxon>
    </lineage>
</organism>
<reference evidence="2 3" key="1">
    <citation type="journal article" date="2022" name="Nat. Plants">
        <title>Genomes of leafy and leafless Platanthera orchids illuminate the evolution of mycoheterotrophy.</title>
        <authorList>
            <person name="Li M.H."/>
            <person name="Liu K.W."/>
            <person name="Li Z."/>
            <person name="Lu H.C."/>
            <person name="Ye Q.L."/>
            <person name="Zhang D."/>
            <person name="Wang J.Y."/>
            <person name="Li Y.F."/>
            <person name="Zhong Z.M."/>
            <person name="Liu X."/>
            <person name="Yu X."/>
            <person name="Liu D.K."/>
            <person name="Tu X.D."/>
            <person name="Liu B."/>
            <person name="Hao Y."/>
            <person name="Liao X.Y."/>
            <person name="Jiang Y.T."/>
            <person name="Sun W.H."/>
            <person name="Chen J."/>
            <person name="Chen Y.Q."/>
            <person name="Ai Y."/>
            <person name="Zhai J.W."/>
            <person name="Wu S.S."/>
            <person name="Zhou Z."/>
            <person name="Hsiao Y.Y."/>
            <person name="Wu W.L."/>
            <person name="Chen Y.Y."/>
            <person name="Lin Y.F."/>
            <person name="Hsu J.L."/>
            <person name="Li C.Y."/>
            <person name="Wang Z.W."/>
            <person name="Zhao X."/>
            <person name="Zhong W.Y."/>
            <person name="Ma X.K."/>
            <person name="Ma L."/>
            <person name="Huang J."/>
            <person name="Chen G.Z."/>
            <person name="Huang M.Z."/>
            <person name="Huang L."/>
            <person name="Peng D.H."/>
            <person name="Luo Y.B."/>
            <person name="Zou S.Q."/>
            <person name="Chen S.P."/>
            <person name="Lan S."/>
            <person name="Tsai W.C."/>
            <person name="Van de Peer Y."/>
            <person name="Liu Z.J."/>
        </authorList>
    </citation>
    <scope>NUCLEOTIDE SEQUENCE [LARGE SCALE GENOMIC DNA]</scope>
    <source>
        <strain evidence="2">Lor288</strain>
    </source>
</reference>
<sequence length="206" mass="23485">MRRRRREKKNEPLKCQPENYFISVDRVSEKGKKAMRRRKERSIRRGGRDLQITRSESSRDRGVSVQHQMRTEIGELHRGGGCEHRRRKVVQLKKGTQSAGEETQSSGVLTLGIKLLRYHRSPPDLTLAKMQGKVKAGLSSSTSDNTGKGKTKMSGKHIRHGYHLVKGQSSHPMEDYIVAEFKHAVTQSWVCLPSLMATWAMMFQST</sequence>
<feature type="region of interest" description="Disordered" evidence="1">
    <location>
        <begin position="136"/>
        <end position="156"/>
    </location>
</feature>
<dbReference type="Proteomes" id="UP001412067">
    <property type="component" value="Unassembled WGS sequence"/>
</dbReference>
<evidence type="ECO:0000313" key="3">
    <source>
        <dbReference type="Proteomes" id="UP001412067"/>
    </source>
</evidence>
<comment type="caution">
    <text evidence="2">The sequence shown here is derived from an EMBL/GenBank/DDBJ whole genome shotgun (WGS) entry which is preliminary data.</text>
</comment>
<name>A0ABR2M9A1_9ASPA</name>
<feature type="compositionally biased region" description="Basic residues" evidence="1">
    <location>
        <begin position="33"/>
        <end position="45"/>
    </location>
</feature>
<gene>
    <name evidence="2" type="ORF">KSP40_PGU020311</name>
</gene>
<feature type="compositionally biased region" description="Polar residues" evidence="1">
    <location>
        <begin position="138"/>
        <end position="148"/>
    </location>
</feature>
<protein>
    <submittedName>
        <fullName evidence="2">Uncharacterized protein</fullName>
    </submittedName>
</protein>
<evidence type="ECO:0000313" key="2">
    <source>
        <dbReference type="EMBL" id="KAK8960200.1"/>
    </source>
</evidence>
<proteinExistence type="predicted"/>
<accession>A0ABR2M9A1</accession>
<feature type="region of interest" description="Disordered" evidence="1">
    <location>
        <begin position="29"/>
        <end position="65"/>
    </location>
</feature>
<dbReference type="EMBL" id="JBBWWR010000010">
    <property type="protein sequence ID" value="KAK8960200.1"/>
    <property type="molecule type" value="Genomic_DNA"/>
</dbReference>
<evidence type="ECO:0000256" key="1">
    <source>
        <dbReference type="SAM" id="MobiDB-lite"/>
    </source>
</evidence>
<keyword evidence="3" id="KW-1185">Reference proteome</keyword>